<evidence type="ECO:0000256" key="8">
    <source>
        <dbReference type="ARBA" id="ARBA00022741"/>
    </source>
</evidence>
<sequence>MPARHYNATQMIAISEEQQTDNNASTSTTTTNSNNAYNTFATTTAAAINAAAAPPPTTTSTVSQHQHSKTATITSANGHKSSTASQPYQHQLHHHHSQQQQQQQPQTNKQIKPYNGFNAKLMAASSTSSGTTDLGNTTNGSSTMIVTATTTTTVSSTQIDSAIVTTQSGTGVDVEVPEGSLWTALYDYEAQGEDELSLERGQVVLVLSMDPNTSGDEGWWIGKIGDKVGIFPSNFVTNHDPMMINVPSAIGDIQPHEIEYEELDIEEVIGVGGFCKVHRGYYRNEEVAIKAARQTADEDMETMRDSVMQEAKLFWALKHENIVALRGVCLKPPKLCLVMEYARGGSLNRVLAGRKIPPDVLVNWAIQIARGMNYLHNEAPISVIHRDLKSSNVLIFEAIEGDNLHKKTLKITDFGLARELYNTTRMSAAGTYAWMPPEVISRGTYSKSSDVWSYGVLLWELITGETPYKGFDSLSVAYGVAVNTLTLPIPKTCPEAWGKLMKSCWEGDPHNRPGFKDILMKLEDIARSGFTSTPQESFHTMQDGWKKEIAEVLHELRLKEKELRNKEEQLKLIQMQQHEQANNLKIFEQQLRVRELELMGRELIILQTIPKPNKRRNKIKFKPKKDPVISLPTGFRHKITTIRDQTCGVPTPPGSPAISGLRIVAVSPDGFKGKTWGPSTVHQRERTHLNTTLQATEWHANVTTISKSAPNLDKRTIRHQRELAASSTTPSSPNGNNNNMNGFNINKNATTTTPQGYSSKDDWCSPIHTLSGGGPNLPIMSPNPYLLSRFTSNIPMPTLYAGDAIRKPKLSVIEVLLYNMAALLAGVAAGYDVRMSNVSPFHPTLLSDVPALKAAPIEMELPKVTATDDRRFAANTYHGTGNRNRTALSSLTYEPSEAPGSPRRHGGTGTVTDSPLAQQKQKQSYAATDSPTPYHKYNTPLGLSSHAISATPSSAAQHHQLHHHHGKSVTQPPTPQHYAQQLQQIRKMPSTISTTTTSGLGSNFTNNTSGILSSSLGSHTQPPTPSPRRKISTSSFTENLEYSEQEDNLPLEKSFRDFRLGGQVDITGGGGTQQSMFKPKDFLRNGPSFSNDGGAYGAGAHRAGYLGSNYFPYRPEHQMTYERDCKSYPDYSYDYNHRLPNYYDYNYEPQPPPPPAPQQHHASPPVVRTPPPRVPQMGVTAAGHRRTPSTISNNSNYNQGYAIDYDETTTHPYEYNNMAALPHADYGPYRDPALPTGVVPPPSKQELYKSSPKPSHRFMTNNRSDISSLNRMRDYENLPFNTSPLHKPLYQYRDSGGGGGGASSLHHTPQRTIYTRSRSTPMSPINMKTSPPSPAPTAPKTKSSHATAASRIIPERPDSLPFDQNNLAFMTGVGTKLRSSLKKYNNYKTPNGAPLNGSAAIPTNSSAGGTAGSTPTNPTPPDSLTSDDSSYLSAKEGSISSHSRVRFSPDAYADAISPGTAAAATNASQKSLALYARRLSRRNTADITGSTTSPSS</sequence>
<dbReference type="Pfam" id="PF07714">
    <property type="entry name" value="PK_Tyr_Ser-Thr"/>
    <property type="match status" value="1"/>
</dbReference>
<dbReference type="GO" id="GO:0005524">
    <property type="term" value="F:ATP binding"/>
    <property type="evidence" value="ECO:0007669"/>
    <property type="project" value="UniProtKB-KW"/>
</dbReference>
<dbReference type="PROSITE" id="PS50011">
    <property type="entry name" value="PROTEIN_KINASE_DOM"/>
    <property type="match status" value="1"/>
</dbReference>
<evidence type="ECO:0000256" key="14">
    <source>
        <dbReference type="SAM" id="Coils"/>
    </source>
</evidence>
<feature type="compositionally biased region" description="Polar residues" evidence="15">
    <location>
        <begin position="877"/>
        <end position="893"/>
    </location>
</feature>
<dbReference type="Gene3D" id="2.30.30.40">
    <property type="entry name" value="SH3 Domains"/>
    <property type="match status" value="1"/>
</dbReference>
<dbReference type="CDD" id="cd11876">
    <property type="entry name" value="SH3_MLK"/>
    <property type="match status" value="1"/>
</dbReference>
<feature type="compositionally biased region" description="Polar residues" evidence="15">
    <location>
        <begin position="1011"/>
        <end position="1021"/>
    </location>
</feature>
<proteinExistence type="inferred from homology"/>
<feature type="region of interest" description="Disordered" evidence="15">
    <location>
        <begin position="875"/>
        <end position="979"/>
    </location>
</feature>
<protein>
    <recommendedName>
        <fullName evidence="3">mitogen-activated protein kinase kinase kinase</fullName>
        <ecNumber evidence="3">2.7.11.25</ecNumber>
    </recommendedName>
</protein>
<keyword evidence="4 13" id="KW-0728">SH3 domain</keyword>
<feature type="domain" description="SH3" evidence="16">
    <location>
        <begin position="177"/>
        <end position="241"/>
    </location>
</feature>
<keyword evidence="6" id="KW-0808">Transferase</keyword>
<dbReference type="PROSITE" id="PS50002">
    <property type="entry name" value="SH3"/>
    <property type="match status" value="1"/>
</dbReference>
<feature type="compositionally biased region" description="Polar residues" evidence="15">
    <location>
        <begin position="1188"/>
        <end position="1199"/>
    </location>
</feature>
<comment type="cofactor">
    <cofactor evidence="1">
        <name>Mg(2+)</name>
        <dbReference type="ChEBI" id="CHEBI:18420"/>
    </cofactor>
</comment>
<evidence type="ECO:0000256" key="15">
    <source>
        <dbReference type="SAM" id="MobiDB-lite"/>
    </source>
</evidence>
<dbReference type="InterPro" id="IPR001245">
    <property type="entry name" value="Ser-Thr/Tyr_kinase_cat_dom"/>
</dbReference>
<keyword evidence="5" id="KW-0723">Serine/threonine-protein kinase</keyword>
<dbReference type="Pfam" id="PF14604">
    <property type="entry name" value="SH3_9"/>
    <property type="match status" value="1"/>
</dbReference>
<evidence type="ECO:0000256" key="5">
    <source>
        <dbReference type="ARBA" id="ARBA00022527"/>
    </source>
</evidence>
<evidence type="ECO:0000256" key="6">
    <source>
        <dbReference type="ARBA" id="ARBA00022679"/>
    </source>
</evidence>
<dbReference type="PRINTS" id="PR00109">
    <property type="entry name" value="TYRKINASE"/>
</dbReference>
<evidence type="ECO:0000256" key="10">
    <source>
        <dbReference type="ARBA" id="ARBA00022840"/>
    </source>
</evidence>
<keyword evidence="8" id="KW-0547">Nucleotide-binding</keyword>
<dbReference type="InterPro" id="IPR008271">
    <property type="entry name" value="Ser/Thr_kinase_AS"/>
</dbReference>
<evidence type="ECO:0000256" key="7">
    <source>
        <dbReference type="ARBA" id="ARBA00022737"/>
    </source>
</evidence>
<dbReference type="SUPFAM" id="SSF50044">
    <property type="entry name" value="SH3-domain"/>
    <property type="match status" value="1"/>
</dbReference>
<feature type="compositionally biased region" description="Low complexity" evidence="15">
    <location>
        <begin position="734"/>
        <end position="748"/>
    </location>
</feature>
<keyword evidence="9" id="KW-0418">Kinase</keyword>
<dbReference type="EC" id="2.7.11.25" evidence="3"/>
<dbReference type="PANTHER" id="PTHR44329:SF293">
    <property type="entry name" value="MITOGEN-ACTIVATED PROTEIN KINASE KINASE KINASE"/>
    <property type="match status" value="1"/>
</dbReference>
<dbReference type="PROSITE" id="PS00108">
    <property type="entry name" value="PROTEIN_KINASE_ST"/>
    <property type="match status" value="1"/>
</dbReference>
<dbReference type="Proteomes" id="UP000095300">
    <property type="component" value="Unassembled WGS sequence"/>
</dbReference>
<dbReference type="SMART" id="SM00326">
    <property type="entry name" value="SH3"/>
    <property type="match status" value="1"/>
</dbReference>
<evidence type="ECO:0000313" key="18">
    <source>
        <dbReference type="EnsemblMetazoa" id="SCAU015871-PA"/>
    </source>
</evidence>
<feature type="compositionally biased region" description="Low complexity" evidence="15">
    <location>
        <begin position="20"/>
        <end position="36"/>
    </location>
</feature>
<feature type="compositionally biased region" description="Low complexity" evidence="15">
    <location>
        <begin position="992"/>
        <end position="1010"/>
    </location>
</feature>
<dbReference type="InterPro" id="IPR001452">
    <property type="entry name" value="SH3_domain"/>
</dbReference>
<dbReference type="EnsemblMetazoa" id="SCAU015871-RA">
    <property type="protein sequence ID" value="SCAU015871-PA"/>
    <property type="gene ID" value="SCAU015871"/>
</dbReference>
<evidence type="ECO:0000256" key="2">
    <source>
        <dbReference type="ARBA" id="ARBA00006529"/>
    </source>
</evidence>
<comment type="similarity">
    <text evidence="2">Belongs to the protein kinase superfamily. STE Ser/Thr protein kinase family. MAP kinase kinase kinase subfamily.</text>
</comment>
<dbReference type="FunFam" id="3.30.200.20:FF:000085">
    <property type="entry name" value="Mitogen-activated protein kinase kinase kinase"/>
    <property type="match status" value="1"/>
</dbReference>
<reference evidence="18" key="1">
    <citation type="submission" date="2020-05" db="UniProtKB">
        <authorList>
            <consortium name="EnsemblMetazoa"/>
        </authorList>
    </citation>
    <scope>IDENTIFICATION</scope>
    <source>
        <strain evidence="18">USDA</strain>
    </source>
</reference>
<dbReference type="GO" id="GO:0004706">
    <property type="term" value="F:JUN kinase kinase kinase activity"/>
    <property type="evidence" value="ECO:0007669"/>
    <property type="project" value="TreeGrafter"/>
</dbReference>
<dbReference type="FunFam" id="1.10.510.10:FF:000076">
    <property type="entry name" value="Mitogen-activated protein kinase kinase kinase"/>
    <property type="match status" value="1"/>
</dbReference>
<feature type="region of interest" description="Disordered" evidence="15">
    <location>
        <begin position="1388"/>
        <end position="1446"/>
    </location>
</feature>
<feature type="region of interest" description="Disordered" evidence="15">
    <location>
        <begin position="721"/>
        <end position="757"/>
    </location>
</feature>
<dbReference type="InterPro" id="IPR011009">
    <property type="entry name" value="Kinase-like_dom_sf"/>
</dbReference>
<feature type="compositionally biased region" description="Polar residues" evidence="15">
    <location>
        <begin position="62"/>
        <end position="84"/>
    </location>
</feature>
<dbReference type="OrthoDB" id="339325at2759"/>
<feature type="region of interest" description="Disordered" evidence="15">
    <location>
        <begin position="52"/>
        <end position="112"/>
    </location>
</feature>
<evidence type="ECO:0000256" key="11">
    <source>
        <dbReference type="ARBA" id="ARBA00047559"/>
    </source>
</evidence>
<evidence type="ECO:0000256" key="4">
    <source>
        <dbReference type="ARBA" id="ARBA00022443"/>
    </source>
</evidence>
<dbReference type="STRING" id="35570.A0A1I8QCK9"/>
<accession>A0A1I8QCK9</accession>
<feature type="region of interest" description="Disordered" evidence="15">
    <location>
        <begin position="992"/>
        <end position="1034"/>
    </location>
</feature>
<feature type="compositionally biased region" description="Polar residues" evidence="15">
    <location>
        <begin position="910"/>
        <end position="931"/>
    </location>
</feature>
<organism evidence="18 19">
    <name type="scientific">Stomoxys calcitrans</name>
    <name type="common">Stable fly</name>
    <name type="synonym">Conops calcitrans</name>
    <dbReference type="NCBI Taxonomy" id="35570"/>
    <lineage>
        <taxon>Eukaryota</taxon>
        <taxon>Metazoa</taxon>
        <taxon>Ecdysozoa</taxon>
        <taxon>Arthropoda</taxon>
        <taxon>Hexapoda</taxon>
        <taxon>Insecta</taxon>
        <taxon>Pterygota</taxon>
        <taxon>Neoptera</taxon>
        <taxon>Endopterygota</taxon>
        <taxon>Diptera</taxon>
        <taxon>Brachycera</taxon>
        <taxon>Muscomorpha</taxon>
        <taxon>Muscoidea</taxon>
        <taxon>Muscidae</taxon>
        <taxon>Stomoxys</taxon>
    </lineage>
</organism>
<feature type="compositionally biased region" description="Polar residues" evidence="15">
    <location>
        <begin position="946"/>
        <end position="956"/>
    </location>
</feature>
<name>A0A1I8QCK9_STOCA</name>
<evidence type="ECO:0000256" key="1">
    <source>
        <dbReference type="ARBA" id="ARBA00001946"/>
    </source>
</evidence>
<evidence type="ECO:0000256" key="9">
    <source>
        <dbReference type="ARBA" id="ARBA00022777"/>
    </source>
</evidence>
<feature type="region of interest" description="Disordered" evidence="15">
    <location>
        <begin position="1279"/>
        <end position="1363"/>
    </location>
</feature>
<dbReference type="InterPro" id="IPR051681">
    <property type="entry name" value="Ser/Thr_Kinases-Pseudokinases"/>
</dbReference>
<feature type="domain" description="Protein kinase" evidence="17">
    <location>
        <begin position="263"/>
        <end position="525"/>
    </location>
</feature>
<feature type="region of interest" description="Disordered" evidence="15">
    <location>
        <begin position="13"/>
        <end position="36"/>
    </location>
</feature>
<evidence type="ECO:0000256" key="3">
    <source>
        <dbReference type="ARBA" id="ARBA00012406"/>
    </source>
</evidence>
<gene>
    <name evidence="18" type="primary">106087452</name>
</gene>
<feature type="region of interest" description="Disordered" evidence="15">
    <location>
        <begin position="1142"/>
        <end position="1199"/>
    </location>
</feature>
<feature type="coiled-coil region" evidence="14">
    <location>
        <begin position="546"/>
        <end position="578"/>
    </location>
</feature>
<dbReference type="PRINTS" id="PR00452">
    <property type="entry name" value="SH3DOMAIN"/>
</dbReference>
<evidence type="ECO:0000256" key="12">
    <source>
        <dbReference type="ARBA" id="ARBA00048329"/>
    </source>
</evidence>
<dbReference type="GO" id="GO:0006950">
    <property type="term" value="P:response to stress"/>
    <property type="evidence" value="ECO:0007669"/>
    <property type="project" value="UniProtKB-ARBA"/>
</dbReference>
<dbReference type="InterPro" id="IPR036028">
    <property type="entry name" value="SH3-like_dom_sf"/>
</dbReference>
<dbReference type="InterPro" id="IPR000719">
    <property type="entry name" value="Prot_kinase_dom"/>
</dbReference>
<dbReference type="Gene3D" id="1.10.510.10">
    <property type="entry name" value="Transferase(Phosphotransferase) domain 1"/>
    <property type="match status" value="1"/>
</dbReference>
<comment type="catalytic activity">
    <reaction evidence="12">
        <text>L-seryl-[protein] + ATP = O-phospho-L-seryl-[protein] + ADP + H(+)</text>
        <dbReference type="Rhea" id="RHEA:17989"/>
        <dbReference type="Rhea" id="RHEA-COMP:9863"/>
        <dbReference type="Rhea" id="RHEA-COMP:11604"/>
        <dbReference type="ChEBI" id="CHEBI:15378"/>
        <dbReference type="ChEBI" id="CHEBI:29999"/>
        <dbReference type="ChEBI" id="CHEBI:30616"/>
        <dbReference type="ChEBI" id="CHEBI:83421"/>
        <dbReference type="ChEBI" id="CHEBI:456216"/>
        <dbReference type="EC" id="2.7.11.25"/>
    </reaction>
</comment>
<dbReference type="PANTHER" id="PTHR44329">
    <property type="entry name" value="SERINE/THREONINE-PROTEIN KINASE TNNI3K-RELATED"/>
    <property type="match status" value="1"/>
</dbReference>
<keyword evidence="7" id="KW-0677">Repeat</keyword>
<feature type="region of interest" description="Disordered" evidence="15">
    <location>
        <begin position="1064"/>
        <end position="1085"/>
    </location>
</feature>
<evidence type="ECO:0000313" key="19">
    <source>
        <dbReference type="Proteomes" id="UP000095300"/>
    </source>
</evidence>
<dbReference type="SUPFAM" id="SSF56112">
    <property type="entry name" value="Protein kinase-like (PK-like)"/>
    <property type="match status" value="1"/>
</dbReference>
<keyword evidence="10" id="KW-0067">ATP-binding</keyword>
<dbReference type="VEuPathDB" id="VectorBase:SCAU015871"/>
<keyword evidence="19" id="KW-1185">Reference proteome</keyword>
<keyword evidence="14" id="KW-0175">Coiled coil</keyword>
<comment type="catalytic activity">
    <reaction evidence="11">
        <text>L-threonyl-[protein] + ATP = O-phospho-L-threonyl-[protein] + ADP + H(+)</text>
        <dbReference type="Rhea" id="RHEA:46608"/>
        <dbReference type="Rhea" id="RHEA-COMP:11060"/>
        <dbReference type="Rhea" id="RHEA-COMP:11605"/>
        <dbReference type="ChEBI" id="CHEBI:15378"/>
        <dbReference type="ChEBI" id="CHEBI:30013"/>
        <dbReference type="ChEBI" id="CHEBI:30616"/>
        <dbReference type="ChEBI" id="CHEBI:61977"/>
        <dbReference type="ChEBI" id="CHEBI:456216"/>
        <dbReference type="EC" id="2.7.11.25"/>
    </reaction>
</comment>
<dbReference type="SMART" id="SM00220">
    <property type="entry name" value="S_TKc"/>
    <property type="match status" value="1"/>
</dbReference>
<feature type="region of interest" description="Disordered" evidence="15">
    <location>
        <begin position="1242"/>
        <end position="1265"/>
    </location>
</feature>
<dbReference type="Gene3D" id="3.30.200.20">
    <property type="entry name" value="Phosphorylase Kinase, domain 1"/>
    <property type="match status" value="1"/>
</dbReference>
<evidence type="ECO:0000256" key="13">
    <source>
        <dbReference type="PROSITE-ProRule" id="PRU00192"/>
    </source>
</evidence>
<evidence type="ECO:0000259" key="17">
    <source>
        <dbReference type="PROSITE" id="PS50011"/>
    </source>
</evidence>
<feature type="compositionally biased region" description="Polar residues" evidence="15">
    <location>
        <begin position="1305"/>
        <end position="1327"/>
    </location>
</feature>
<dbReference type="CDD" id="cd14061">
    <property type="entry name" value="STKc_MLK"/>
    <property type="match status" value="1"/>
</dbReference>
<evidence type="ECO:0000259" key="16">
    <source>
        <dbReference type="PROSITE" id="PS50002"/>
    </source>
</evidence>